<comment type="caution">
    <text evidence="4">The sequence shown here is derived from an EMBL/GenBank/DDBJ whole genome shotgun (WGS) entry which is preliminary data.</text>
</comment>
<dbReference type="Gene3D" id="1.25.40.10">
    <property type="entry name" value="Tetratricopeptide repeat domain"/>
    <property type="match status" value="1"/>
</dbReference>
<protein>
    <submittedName>
        <fullName evidence="4">Uncharacterized protein</fullName>
    </submittedName>
</protein>
<evidence type="ECO:0000256" key="1">
    <source>
        <dbReference type="ARBA" id="ARBA00022737"/>
    </source>
</evidence>
<reference evidence="4" key="1">
    <citation type="submission" date="2009-10" db="EMBL/GenBank/DDBJ databases">
        <title>Diversity of trophic interactions inside an arsenic-rich microbial ecosystem.</title>
        <authorList>
            <person name="Bertin P.N."/>
            <person name="Heinrich-Salmeron A."/>
            <person name="Pelletier E."/>
            <person name="Goulhen-Chollet F."/>
            <person name="Arsene-Ploetze F."/>
            <person name="Gallien S."/>
            <person name="Calteau A."/>
            <person name="Vallenet D."/>
            <person name="Casiot C."/>
            <person name="Chane-Woon-Ming B."/>
            <person name="Giloteaux L."/>
            <person name="Barakat M."/>
            <person name="Bonnefoy V."/>
            <person name="Bruneel O."/>
            <person name="Chandler M."/>
            <person name="Cleiss J."/>
            <person name="Duran R."/>
            <person name="Elbaz-Poulichet F."/>
            <person name="Fonknechten N."/>
            <person name="Lauga B."/>
            <person name="Mornico D."/>
            <person name="Ortet P."/>
            <person name="Schaeffer C."/>
            <person name="Siguier P."/>
            <person name="Alexander Thil Smith A."/>
            <person name="Van Dorsselaer A."/>
            <person name="Weissenbach J."/>
            <person name="Medigue C."/>
            <person name="Le Paslier D."/>
        </authorList>
    </citation>
    <scope>NUCLEOTIDE SEQUENCE</scope>
</reference>
<dbReference type="PANTHER" id="PTHR44858:SF1">
    <property type="entry name" value="UDP-N-ACETYLGLUCOSAMINE--PEPTIDE N-ACETYLGLUCOSAMINYLTRANSFERASE SPINDLY-RELATED"/>
    <property type="match status" value="1"/>
</dbReference>
<feature type="compositionally biased region" description="Low complexity" evidence="3">
    <location>
        <begin position="19"/>
        <end position="36"/>
    </location>
</feature>
<dbReference type="SUPFAM" id="SSF48452">
    <property type="entry name" value="TPR-like"/>
    <property type="match status" value="1"/>
</dbReference>
<dbReference type="InterPro" id="IPR050498">
    <property type="entry name" value="Ycf3"/>
</dbReference>
<dbReference type="AlphaFoldDB" id="E6PDP3"/>
<keyword evidence="1" id="KW-0677">Repeat</keyword>
<name>E6PDP3_9ZZZZ</name>
<feature type="region of interest" description="Disordered" evidence="3">
    <location>
        <begin position="1"/>
        <end position="38"/>
    </location>
</feature>
<evidence type="ECO:0000313" key="4">
    <source>
        <dbReference type="EMBL" id="CBH74578.1"/>
    </source>
</evidence>
<keyword evidence="2" id="KW-0802">TPR repeat</keyword>
<organism evidence="4">
    <name type="scientific">mine drainage metagenome</name>
    <dbReference type="NCBI Taxonomy" id="410659"/>
    <lineage>
        <taxon>unclassified sequences</taxon>
        <taxon>metagenomes</taxon>
        <taxon>ecological metagenomes</taxon>
    </lineage>
</organism>
<evidence type="ECO:0000256" key="2">
    <source>
        <dbReference type="ARBA" id="ARBA00022803"/>
    </source>
</evidence>
<dbReference type="InterPro" id="IPR011990">
    <property type="entry name" value="TPR-like_helical_dom_sf"/>
</dbReference>
<dbReference type="EMBL" id="CABL01000002">
    <property type="protein sequence ID" value="CBH74578.1"/>
    <property type="molecule type" value="Genomic_DNA"/>
</dbReference>
<sequence length="174" mass="18605">MSLGSFRATHRSPGSSARCCSNKTTSGNSTGGTCSSKEWRPSAIINQPGCQRSLPADADLAEPRLVHHSAGHDREYRLALADFSRAIAIDATDASGYEGRAQAEILQGHPEAALADYASAIRIDPKSPYGHASRGNLYFERGSYAFAARDLARANQITIFAKRIFTSANGISDT</sequence>
<proteinExistence type="predicted"/>
<gene>
    <name evidence="4" type="ORF">CARN1_1681</name>
</gene>
<accession>E6PDP3</accession>
<evidence type="ECO:0000256" key="3">
    <source>
        <dbReference type="SAM" id="MobiDB-lite"/>
    </source>
</evidence>
<dbReference type="PANTHER" id="PTHR44858">
    <property type="entry name" value="TETRATRICOPEPTIDE REPEAT PROTEIN 6"/>
    <property type="match status" value="1"/>
</dbReference>
<dbReference type="Pfam" id="PF13414">
    <property type="entry name" value="TPR_11"/>
    <property type="match status" value="1"/>
</dbReference>